<dbReference type="RefSeq" id="WP_398284165.1">
    <property type="nucleotide sequence ID" value="NZ_JBITLV010000008.1"/>
</dbReference>
<comment type="caution">
    <text evidence="1">The sequence shown here is derived from an EMBL/GenBank/DDBJ whole genome shotgun (WGS) entry which is preliminary data.</text>
</comment>
<evidence type="ECO:0000313" key="1">
    <source>
        <dbReference type="EMBL" id="MFI7589561.1"/>
    </source>
</evidence>
<protein>
    <recommendedName>
        <fullName evidence="3">DUF218 domain-containing protein</fullName>
    </recommendedName>
</protein>
<keyword evidence="2" id="KW-1185">Reference proteome</keyword>
<gene>
    <name evidence="1" type="ORF">ACIB24_21045</name>
</gene>
<organism evidence="1 2">
    <name type="scientific">Spongisporangium articulatum</name>
    <dbReference type="NCBI Taxonomy" id="3362603"/>
    <lineage>
        <taxon>Bacteria</taxon>
        <taxon>Bacillati</taxon>
        <taxon>Actinomycetota</taxon>
        <taxon>Actinomycetes</taxon>
        <taxon>Kineosporiales</taxon>
        <taxon>Kineosporiaceae</taxon>
        <taxon>Spongisporangium</taxon>
    </lineage>
</organism>
<reference evidence="1 2" key="1">
    <citation type="submission" date="2024-10" db="EMBL/GenBank/DDBJ databases">
        <title>The Natural Products Discovery Center: Release of the First 8490 Sequenced Strains for Exploring Actinobacteria Biosynthetic Diversity.</title>
        <authorList>
            <person name="Kalkreuter E."/>
            <person name="Kautsar S.A."/>
            <person name="Yang D."/>
            <person name="Bader C.D."/>
            <person name="Teijaro C.N."/>
            <person name="Fluegel L."/>
            <person name="Davis C.M."/>
            <person name="Simpson J.R."/>
            <person name="Lauterbach L."/>
            <person name="Steele A.D."/>
            <person name="Gui C."/>
            <person name="Meng S."/>
            <person name="Li G."/>
            <person name="Viehrig K."/>
            <person name="Ye F."/>
            <person name="Su P."/>
            <person name="Kiefer A.F."/>
            <person name="Nichols A."/>
            <person name="Cepeda A.J."/>
            <person name="Yan W."/>
            <person name="Fan B."/>
            <person name="Jiang Y."/>
            <person name="Adhikari A."/>
            <person name="Zheng C.-J."/>
            <person name="Schuster L."/>
            <person name="Cowan T.M."/>
            <person name="Smanski M.J."/>
            <person name="Chevrette M.G."/>
            <person name="De Carvalho L.P.S."/>
            <person name="Shen B."/>
        </authorList>
    </citation>
    <scope>NUCLEOTIDE SEQUENCE [LARGE SCALE GENOMIC DNA]</scope>
    <source>
        <strain evidence="1 2">NPDC049639</strain>
    </source>
</reference>
<proteinExistence type="predicted"/>
<evidence type="ECO:0000313" key="2">
    <source>
        <dbReference type="Proteomes" id="UP001612915"/>
    </source>
</evidence>
<sequence>MGRASRRLRRTTVVAVLITLTLLGLGAAGWPVYARPATNDVSPARPADAIVVLGGIPATAVTGEALWRAGAARELVVSNPYPAGYPDLRPICPAVPRPHVTCFVPDPSTTRGEAQEIGRLARQRGWDDVVVLAPVFQISRARVLVERCYPGRLRMVDAHAPFPTSSWPYQYVYQTAGYVKVALRRSC</sequence>
<accession>A0ABW8AT63</accession>
<dbReference type="EMBL" id="JBITLV010000008">
    <property type="protein sequence ID" value="MFI7589561.1"/>
    <property type="molecule type" value="Genomic_DNA"/>
</dbReference>
<name>A0ABW8AT63_9ACTN</name>
<dbReference type="Proteomes" id="UP001612915">
    <property type="component" value="Unassembled WGS sequence"/>
</dbReference>
<evidence type="ECO:0008006" key="3">
    <source>
        <dbReference type="Google" id="ProtNLM"/>
    </source>
</evidence>